<dbReference type="EMBL" id="UYRU01050117">
    <property type="protein sequence ID" value="VDN10852.1"/>
    <property type="molecule type" value="Genomic_DNA"/>
</dbReference>
<dbReference type="OrthoDB" id="6245790at2759"/>
<protein>
    <submittedName>
        <fullName evidence="2">Uncharacterized protein</fullName>
    </submittedName>
</protein>
<organism evidence="2 3">
    <name type="scientific">Dibothriocephalus latus</name>
    <name type="common">Fish tapeworm</name>
    <name type="synonym">Diphyllobothrium latum</name>
    <dbReference type="NCBI Taxonomy" id="60516"/>
    <lineage>
        <taxon>Eukaryota</taxon>
        <taxon>Metazoa</taxon>
        <taxon>Spiralia</taxon>
        <taxon>Lophotrochozoa</taxon>
        <taxon>Platyhelminthes</taxon>
        <taxon>Cestoda</taxon>
        <taxon>Eucestoda</taxon>
        <taxon>Diphyllobothriidea</taxon>
        <taxon>Diphyllobothriidae</taxon>
        <taxon>Dibothriocephalus</taxon>
    </lineage>
</organism>
<evidence type="ECO:0000256" key="1">
    <source>
        <dbReference type="SAM" id="MobiDB-lite"/>
    </source>
</evidence>
<name>A0A3P7NQU8_DIBLA</name>
<proteinExistence type="predicted"/>
<accession>A0A3P7NQU8</accession>
<dbReference type="AlphaFoldDB" id="A0A3P7NQU8"/>
<evidence type="ECO:0000313" key="3">
    <source>
        <dbReference type="Proteomes" id="UP000281553"/>
    </source>
</evidence>
<keyword evidence="3" id="KW-1185">Reference proteome</keyword>
<reference evidence="2 3" key="1">
    <citation type="submission" date="2018-11" db="EMBL/GenBank/DDBJ databases">
        <authorList>
            <consortium name="Pathogen Informatics"/>
        </authorList>
    </citation>
    <scope>NUCLEOTIDE SEQUENCE [LARGE SCALE GENOMIC DNA]</scope>
</reference>
<evidence type="ECO:0000313" key="2">
    <source>
        <dbReference type="EMBL" id="VDN10852.1"/>
    </source>
</evidence>
<gene>
    <name evidence="2" type="ORF">DILT_LOCUS6683</name>
</gene>
<feature type="region of interest" description="Disordered" evidence="1">
    <location>
        <begin position="47"/>
        <end position="67"/>
    </location>
</feature>
<dbReference type="Proteomes" id="UP000281553">
    <property type="component" value="Unassembled WGS sequence"/>
</dbReference>
<sequence length="116" mass="13329">MSSSNDPHSVLYHFSLQVQPLRHFSDFDGTSESEASEISVVLPYHPRIRPKKPQPLSDGPVRRKRGSRALRRYENEAYLSSLVMITETDAEYEADDYWPDKAQEDTGFTCLFEDST</sequence>